<accession>A0AB35AV68</accession>
<feature type="region of interest" description="Disordered" evidence="1">
    <location>
        <begin position="79"/>
        <end position="111"/>
    </location>
</feature>
<dbReference type="Proteomes" id="UP000603665">
    <property type="component" value="Unassembled WGS sequence"/>
</dbReference>
<comment type="caution">
    <text evidence="2">The sequence shown here is derived from an EMBL/GenBank/DDBJ whole genome shotgun (WGS) entry which is preliminary data.</text>
</comment>
<feature type="compositionally biased region" description="Basic and acidic residues" evidence="1">
    <location>
        <begin position="91"/>
        <end position="104"/>
    </location>
</feature>
<sequence length="111" mass="13233">MRLSRKGAYERFLPWHEGAQEKTQRNDQACGIYCKRIRVADQKRKAVSQEKYYNRYYRPKKPAPSQECQCRALTDDEKRNGRFFRGSSKLEQIRTNEPEQKEQSSSEVPAW</sequence>
<gene>
    <name evidence="2" type="ORF">HKD20_12630</name>
</gene>
<reference evidence="2" key="1">
    <citation type="submission" date="2020-04" db="EMBL/GenBank/DDBJ databases">
        <authorList>
            <person name="Sombolestani A."/>
        </authorList>
    </citation>
    <scope>NUCLEOTIDE SEQUENCE</scope>
    <source>
        <strain evidence="2">LMG1408</strain>
    </source>
</reference>
<dbReference type="AlphaFoldDB" id="A0AB35AV68"/>
<evidence type="ECO:0000256" key="1">
    <source>
        <dbReference type="SAM" id="MobiDB-lite"/>
    </source>
</evidence>
<dbReference type="EMBL" id="JABCQL010000038">
    <property type="protein sequence ID" value="MBF0857339.1"/>
    <property type="molecule type" value="Genomic_DNA"/>
</dbReference>
<name>A0AB35AV68_GLUOY</name>
<reference evidence="2" key="2">
    <citation type="submission" date="2023-10" db="EMBL/GenBank/DDBJ databases">
        <title>Description of novel Gluconobacter species.</title>
        <authorList>
            <person name="Cleenwerck I."/>
            <person name="Cnockaert M."/>
            <person name="Borremans W."/>
            <person name="Wieme A.D."/>
            <person name="De Vuyst L."/>
            <person name="Vandamme P."/>
        </authorList>
    </citation>
    <scope>NUCLEOTIDE SEQUENCE</scope>
    <source>
        <strain evidence="2">LMG1408</strain>
    </source>
</reference>
<proteinExistence type="predicted"/>
<protein>
    <submittedName>
        <fullName evidence="2">Uncharacterized protein</fullName>
    </submittedName>
</protein>
<organism evidence="2 3">
    <name type="scientific">Gluconobacter oxydans</name>
    <name type="common">Gluconobacter suboxydans</name>
    <dbReference type="NCBI Taxonomy" id="442"/>
    <lineage>
        <taxon>Bacteria</taxon>
        <taxon>Pseudomonadati</taxon>
        <taxon>Pseudomonadota</taxon>
        <taxon>Alphaproteobacteria</taxon>
        <taxon>Acetobacterales</taxon>
        <taxon>Acetobacteraceae</taxon>
        <taxon>Gluconobacter</taxon>
    </lineage>
</organism>
<dbReference type="RefSeq" id="WP_155720745.1">
    <property type="nucleotide sequence ID" value="NZ_BJNM01000040.1"/>
</dbReference>
<evidence type="ECO:0000313" key="3">
    <source>
        <dbReference type="Proteomes" id="UP000603665"/>
    </source>
</evidence>
<evidence type="ECO:0000313" key="2">
    <source>
        <dbReference type="EMBL" id="MBF0857339.1"/>
    </source>
</evidence>